<evidence type="ECO:0000313" key="9">
    <source>
        <dbReference type="Proteomes" id="UP000252355"/>
    </source>
</evidence>
<comment type="similarity">
    <text evidence="3 7">Belongs to the class-III pyridoxal-phosphate-dependent aminotransferase family. HemL subfamily.</text>
</comment>
<dbReference type="GO" id="GO:0042286">
    <property type="term" value="F:glutamate-1-semialdehyde 2,1-aminomutase activity"/>
    <property type="evidence" value="ECO:0007669"/>
    <property type="project" value="UniProtKB-UniRule"/>
</dbReference>
<evidence type="ECO:0000256" key="4">
    <source>
        <dbReference type="ARBA" id="ARBA00022898"/>
    </source>
</evidence>
<evidence type="ECO:0000313" key="8">
    <source>
        <dbReference type="EMBL" id="RCK80856.1"/>
    </source>
</evidence>
<dbReference type="Proteomes" id="UP000252355">
    <property type="component" value="Unassembled WGS sequence"/>
</dbReference>
<dbReference type="PANTHER" id="PTHR43713:SF3">
    <property type="entry name" value="GLUTAMATE-1-SEMIALDEHYDE 2,1-AMINOMUTASE 1, CHLOROPLASTIC-RELATED"/>
    <property type="match status" value="1"/>
</dbReference>
<dbReference type="NCBIfam" id="TIGR00713">
    <property type="entry name" value="hemL"/>
    <property type="match status" value="1"/>
</dbReference>
<dbReference type="HAMAP" id="MF_00375">
    <property type="entry name" value="HemL_aminotrans_3"/>
    <property type="match status" value="1"/>
</dbReference>
<evidence type="ECO:0000256" key="2">
    <source>
        <dbReference type="ARBA" id="ARBA00004819"/>
    </source>
</evidence>
<keyword evidence="8" id="KW-0032">Aminotransferase</keyword>
<sequence length="427" mass="45055">MTTNRQALEAATRVFPGGVNSPVRAFGAVGGDPLFMVRGAGARVTDLEGKTYLDYVGSWGPLILGHADPDVVKAVSAAAERGTTFGAPTLAETELAEEIREAFPAMEKMRLVSSGTEATMSAIRLARGVTGRPLIVKFDGCYHGHADSLLVAAGSGVATLGLPGCPGVPESIAANTLVVPFNDRKAVEKVFETHGTKIAAVIVEPVCGNMGVVTPLKGYLADLRKLTRDAGALLIFDEVMTGFRACFGGVSQLEGVTPDLTCLGKVVGGGLPLAVYGGKAKIMAHVAPEGKVYQAGTLSGNPVAVAAGLATLRKIRGNPAFYPTLLKTTEKLCAGLEEAARKYRIAIHLNRFGSMFTVFFAKETVIDFKTAKTADTRMFARFFRGMLEKGVYLPPSQFEAAFVSAAHTDEDVAYTIGAAQQVFETMR</sequence>
<dbReference type="Gene3D" id="3.40.640.10">
    <property type="entry name" value="Type I PLP-dependent aspartate aminotransferase-like (Major domain)"/>
    <property type="match status" value="1"/>
</dbReference>
<keyword evidence="7" id="KW-0963">Cytoplasm</keyword>
<dbReference type="Gene3D" id="3.90.1150.10">
    <property type="entry name" value="Aspartate Aminotransferase, domain 1"/>
    <property type="match status" value="1"/>
</dbReference>
<gene>
    <name evidence="7" type="primary">hemL</name>
    <name evidence="8" type="ORF">OZSIB_2744</name>
</gene>
<evidence type="ECO:0000256" key="7">
    <source>
        <dbReference type="HAMAP-Rule" id="MF_00375"/>
    </source>
</evidence>
<dbReference type="Pfam" id="PF00202">
    <property type="entry name" value="Aminotran_3"/>
    <property type="match status" value="1"/>
</dbReference>
<dbReference type="PANTHER" id="PTHR43713">
    <property type="entry name" value="GLUTAMATE-1-SEMIALDEHYDE 2,1-AMINOMUTASE"/>
    <property type="match status" value="1"/>
</dbReference>
<dbReference type="InterPro" id="IPR004639">
    <property type="entry name" value="4pyrrol_synth_GluAld_NH2Trfase"/>
</dbReference>
<comment type="cofactor">
    <cofactor evidence="1 7">
        <name>pyridoxal 5'-phosphate</name>
        <dbReference type="ChEBI" id="CHEBI:597326"/>
    </cofactor>
</comment>
<dbReference type="FunFam" id="3.40.640.10:FF:000021">
    <property type="entry name" value="Glutamate-1-semialdehyde 2,1-aminomutase"/>
    <property type="match status" value="1"/>
</dbReference>
<dbReference type="SUPFAM" id="SSF53383">
    <property type="entry name" value="PLP-dependent transferases"/>
    <property type="match status" value="1"/>
</dbReference>
<dbReference type="UniPathway" id="UPA00251">
    <property type="reaction ID" value="UER00317"/>
</dbReference>
<dbReference type="GO" id="GO:0005737">
    <property type="term" value="C:cytoplasm"/>
    <property type="evidence" value="ECO:0007669"/>
    <property type="project" value="UniProtKB-SubCell"/>
</dbReference>
<dbReference type="GO" id="GO:0030170">
    <property type="term" value="F:pyridoxal phosphate binding"/>
    <property type="evidence" value="ECO:0007669"/>
    <property type="project" value="InterPro"/>
</dbReference>
<dbReference type="EMBL" id="QOQW01000004">
    <property type="protein sequence ID" value="RCK80856.1"/>
    <property type="molecule type" value="Genomic_DNA"/>
</dbReference>
<accession>A0A367ZS46</accession>
<dbReference type="GO" id="GO:0006782">
    <property type="term" value="P:protoporphyrinogen IX biosynthetic process"/>
    <property type="evidence" value="ECO:0007669"/>
    <property type="project" value="UniProtKB-UniRule"/>
</dbReference>
<comment type="caution">
    <text evidence="8">The sequence shown here is derived from an EMBL/GenBank/DDBJ whole genome shotgun (WGS) entry which is preliminary data.</text>
</comment>
<evidence type="ECO:0000256" key="6">
    <source>
        <dbReference type="ARBA" id="ARBA00023244"/>
    </source>
</evidence>
<evidence type="ECO:0000256" key="3">
    <source>
        <dbReference type="ARBA" id="ARBA00008981"/>
    </source>
</evidence>
<dbReference type="CDD" id="cd00610">
    <property type="entry name" value="OAT_like"/>
    <property type="match status" value="1"/>
</dbReference>
<reference evidence="8 9" key="1">
    <citation type="submission" date="2018-05" db="EMBL/GenBank/DDBJ databases">
        <title>A metagenomic window into the 2 km-deep terrestrial subsurface aquifer revealed taxonomically and functionally diverse microbial community comprising novel uncultured bacterial lineages.</title>
        <authorList>
            <person name="Kadnikov V.V."/>
            <person name="Mardanov A.V."/>
            <person name="Beletsky A.V."/>
            <person name="Banks D."/>
            <person name="Pimenov N.V."/>
            <person name="Frank Y.A."/>
            <person name="Karnachuk O.V."/>
            <person name="Ravin N.V."/>
        </authorList>
    </citation>
    <scope>NUCLEOTIDE SEQUENCE [LARGE SCALE GENOMIC DNA]</scope>
    <source>
        <strain evidence="8">BY5</strain>
    </source>
</reference>
<dbReference type="InterPro" id="IPR005814">
    <property type="entry name" value="Aminotrans_3"/>
</dbReference>
<comment type="catalytic activity">
    <reaction evidence="7">
        <text>(S)-4-amino-5-oxopentanoate = 5-aminolevulinate</text>
        <dbReference type="Rhea" id="RHEA:14265"/>
        <dbReference type="ChEBI" id="CHEBI:57501"/>
        <dbReference type="ChEBI" id="CHEBI:356416"/>
        <dbReference type="EC" id="5.4.3.8"/>
    </reaction>
</comment>
<comment type="subcellular location">
    <subcellularLocation>
        <location evidence="7">Cytoplasm</location>
    </subcellularLocation>
</comment>
<comment type="pathway">
    <text evidence="2">Porphyrin-containing compound metabolism; protoporphyrin-IX biosynthesis; 5-aminolevulinate from L-glutamyl-tRNA(Glu): step 2/2.</text>
</comment>
<proteinExistence type="inferred from homology"/>
<name>A0A367ZS46_9BACT</name>
<keyword evidence="5 7" id="KW-0413">Isomerase</keyword>
<evidence type="ECO:0000256" key="1">
    <source>
        <dbReference type="ARBA" id="ARBA00001933"/>
    </source>
</evidence>
<feature type="modified residue" description="N6-(pyridoxal phosphate)lysine" evidence="7">
    <location>
        <position position="265"/>
    </location>
</feature>
<evidence type="ECO:0000256" key="5">
    <source>
        <dbReference type="ARBA" id="ARBA00023235"/>
    </source>
</evidence>
<organism evidence="8 9">
    <name type="scientific">Candidatus Ozemobacter sibiricus</name>
    <dbReference type="NCBI Taxonomy" id="2268124"/>
    <lineage>
        <taxon>Bacteria</taxon>
        <taxon>Candidatus Ozemobacteria</taxon>
        <taxon>Candidatus Ozemobacterales</taxon>
        <taxon>Candidatus Ozemobacteraceae</taxon>
        <taxon>Candidatus Ozemobacter</taxon>
    </lineage>
</organism>
<keyword evidence="4 7" id="KW-0663">Pyridoxal phosphate</keyword>
<keyword evidence="8" id="KW-0808">Transferase</keyword>
<keyword evidence="6 7" id="KW-0627">Porphyrin biosynthesis</keyword>
<dbReference type="InterPro" id="IPR015424">
    <property type="entry name" value="PyrdxlP-dep_Trfase"/>
</dbReference>
<dbReference type="AlphaFoldDB" id="A0A367ZS46"/>
<dbReference type="GO" id="GO:0008483">
    <property type="term" value="F:transaminase activity"/>
    <property type="evidence" value="ECO:0007669"/>
    <property type="project" value="UniProtKB-KW"/>
</dbReference>
<dbReference type="InterPro" id="IPR015421">
    <property type="entry name" value="PyrdxlP-dep_Trfase_major"/>
</dbReference>
<dbReference type="EC" id="5.4.3.8" evidence="7"/>
<dbReference type="InterPro" id="IPR015422">
    <property type="entry name" value="PyrdxlP-dep_Trfase_small"/>
</dbReference>
<comment type="subunit">
    <text evidence="7">Homodimer.</text>
</comment>
<protein>
    <recommendedName>
        <fullName evidence="7">Glutamate-1-semialdehyde 2,1-aminomutase</fullName>
        <shortName evidence="7">GSA</shortName>
        <ecNumber evidence="7">5.4.3.8</ecNumber>
    </recommendedName>
    <alternativeName>
        <fullName evidence="7">Glutamate-1-semialdehyde aminotransferase</fullName>
        <shortName evidence="7">GSA-AT</shortName>
    </alternativeName>
</protein>
<dbReference type="NCBIfam" id="NF000818">
    <property type="entry name" value="PRK00062.1"/>
    <property type="match status" value="1"/>
</dbReference>